<keyword evidence="11" id="KW-0505">Motor protein</keyword>
<dbReference type="InterPro" id="IPR035706">
    <property type="entry name" value="AAA_9"/>
</dbReference>
<feature type="coiled-coil region" evidence="14">
    <location>
        <begin position="1905"/>
        <end position="1974"/>
    </location>
</feature>
<evidence type="ECO:0000256" key="1">
    <source>
        <dbReference type="ARBA" id="ARBA00004430"/>
    </source>
</evidence>
<name>A0AAV4JML8_9GAST</name>
<evidence type="ECO:0000259" key="17">
    <source>
        <dbReference type="Pfam" id="PF12774"/>
    </source>
</evidence>
<evidence type="ECO:0000259" key="18">
    <source>
        <dbReference type="Pfam" id="PF12777"/>
    </source>
</evidence>
<dbReference type="SUPFAM" id="SSF52540">
    <property type="entry name" value="P-loop containing nucleoside triphosphate hydrolases"/>
    <property type="match status" value="3"/>
</dbReference>
<dbReference type="Gene3D" id="6.10.140.1060">
    <property type="match status" value="1"/>
</dbReference>
<keyword evidence="9 14" id="KW-0175">Coiled coil</keyword>
<dbReference type="InterPro" id="IPR041658">
    <property type="entry name" value="AAA_lid_11"/>
</dbReference>
<evidence type="ECO:0000259" key="23">
    <source>
        <dbReference type="Pfam" id="PF18198"/>
    </source>
</evidence>
<comment type="similarity">
    <text evidence="2">Belongs to the dynein heavy chain family.</text>
</comment>
<comment type="caution">
    <text evidence="25">The sequence shown here is derived from an EMBL/GenBank/DDBJ whole genome shotgun (WGS) entry which is preliminary data.</text>
</comment>
<dbReference type="InterPro" id="IPR043160">
    <property type="entry name" value="Dynein_C_barrel"/>
</dbReference>
<dbReference type="FunFam" id="1.10.8.720:FF:000004">
    <property type="entry name" value="Dynein heavy chain 5, axonemal"/>
    <property type="match status" value="1"/>
</dbReference>
<dbReference type="FunFam" id="1.20.920.30:FF:000004">
    <property type="entry name" value="Dynein axonemal heavy chain 5"/>
    <property type="match status" value="1"/>
</dbReference>
<dbReference type="Gene3D" id="3.20.180.20">
    <property type="entry name" value="Dynein heavy chain, N-terminal domain 2"/>
    <property type="match status" value="1"/>
</dbReference>
<dbReference type="Gene3D" id="1.10.8.710">
    <property type="match status" value="1"/>
</dbReference>
<feature type="coiled-coil region" evidence="14">
    <location>
        <begin position="1685"/>
        <end position="1719"/>
    </location>
</feature>
<dbReference type="InterPro" id="IPR026983">
    <property type="entry name" value="DHC"/>
</dbReference>
<proteinExistence type="inferred from homology"/>
<reference evidence="25 26" key="1">
    <citation type="journal article" date="2021" name="Elife">
        <title>Chloroplast acquisition without the gene transfer in kleptoplastic sea slugs, Plakobranchus ocellatus.</title>
        <authorList>
            <person name="Maeda T."/>
            <person name="Takahashi S."/>
            <person name="Yoshida T."/>
            <person name="Shimamura S."/>
            <person name="Takaki Y."/>
            <person name="Nagai Y."/>
            <person name="Toyoda A."/>
            <person name="Suzuki Y."/>
            <person name="Arimoto A."/>
            <person name="Ishii H."/>
            <person name="Satoh N."/>
            <person name="Nishiyama T."/>
            <person name="Hasebe M."/>
            <person name="Maruyama T."/>
            <person name="Minagawa J."/>
            <person name="Obokata J."/>
            <person name="Shigenobu S."/>
        </authorList>
    </citation>
    <scope>NUCLEOTIDE SEQUENCE [LARGE SCALE GENOMIC DNA]</scope>
</reference>
<dbReference type="Pfam" id="PF03028">
    <property type="entry name" value="Dynein_heavy"/>
    <property type="match status" value="1"/>
</dbReference>
<dbReference type="FunFam" id="1.10.8.1220:FF:000001">
    <property type="entry name" value="Dynein axonemal heavy chain 5"/>
    <property type="match status" value="1"/>
</dbReference>
<dbReference type="Gene3D" id="1.20.1270.280">
    <property type="match status" value="1"/>
</dbReference>
<dbReference type="FunFam" id="1.10.472.130:FF:000009">
    <property type="entry name" value="Dynein heavy chain 5, axonemal"/>
    <property type="match status" value="1"/>
</dbReference>
<dbReference type="GO" id="GO:0051959">
    <property type="term" value="F:dynein light intermediate chain binding"/>
    <property type="evidence" value="ECO:0007669"/>
    <property type="project" value="InterPro"/>
</dbReference>
<feature type="domain" description="Dynein heavy chain ATP-binding dynein motor region" evidence="20">
    <location>
        <begin position="2050"/>
        <end position="2270"/>
    </location>
</feature>
<feature type="domain" description="Dynein heavy chain AAA 5 extension" evidence="21">
    <location>
        <begin position="984"/>
        <end position="1098"/>
    </location>
</feature>
<keyword evidence="5" id="KW-0677">Repeat</keyword>
<dbReference type="InterPro" id="IPR027417">
    <property type="entry name" value="P-loop_NTPase"/>
</dbReference>
<evidence type="ECO:0000256" key="13">
    <source>
        <dbReference type="ARBA" id="ARBA00023273"/>
    </source>
</evidence>
<dbReference type="Gene3D" id="1.10.287.2620">
    <property type="match status" value="1"/>
</dbReference>
<dbReference type="Gene3D" id="1.10.8.1220">
    <property type="match status" value="1"/>
</dbReference>
<evidence type="ECO:0000259" key="24">
    <source>
        <dbReference type="Pfam" id="PF18199"/>
    </source>
</evidence>
<dbReference type="InterPro" id="IPR042219">
    <property type="entry name" value="AAA_lid_11_sf"/>
</dbReference>
<dbReference type="Pfam" id="PF18198">
    <property type="entry name" value="AAA_lid_11"/>
    <property type="match status" value="1"/>
</dbReference>
<evidence type="ECO:0000256" key="6">
    <source>
        <dbReference type="ARBA" id="ARBA00022741"/>
    </source>
</evidence>
<feature type="domain" description="Dynein heavy chain linker" evidence="16">
    <location>
        <begin position="90"/>
        <end position="494"/>
    </location>
</feature>
<dbReference type="FunFam" id="3.40.50.300:FF:002141">
    <property type="entry name" value="Dynein heavy chain"/>
    <property type="match status" value="1"/>
</dbReference>
<evidence type="ECO:0000259" key="16">
    <source>
        <dbReference type="Pfam" id="PF08393"/>
    </source>
</evidence>
<evidence type="ECO:0000256" key="10">
    <source>
        <dbReference type="ARBA" id="ARBA00023069"/>
    </source>
</evidence>
<evidence type="ECO:0000256" key="4">
    <source>
        <dbReference type="ARBA" id="ARBA00022701"/>
    </source>
</evidence>
<feature type="domain" description="Dynein heavy chain 3 AAA+ lid" evidence="22">
    <location>
        <begin position="1243"/>
        <end position="1326"/>
    </location>
</feature>
<dbReference type="InterPro" id="IPR043157">
    <property type="entry name" value="Dynein_AAA1S"/>
</dbReference>
<comment type="subcellular location">
    <subcellularLocation>
        <location evidence="1">Cytoplasm</location>
        <location evidence="1">Cytoskeleton</location>
        <location evidence="1">Cilium axoneme</location>
    </subcellularLocation>
</comment>
<dbReference type="Proteomes" id="UP000762676">
    <property type="component" value="Unassembled WGS sequence"/>
</dbReference>
<keyword evidence="7" id="KW-0067">ATP-binding</keyword>
<dbReference type="Gene3D" id="1.20.920.20">
    <property type="match status" value="1"/>
</dbReference>
<dbReference type="Pfam" id="PF18199">
    <property type="entry name" value="Dynein_C"/>
    <property type="match status" value="1"/>
</dbReference>
<dbReference type="FunFam" id="1.10.8.710:FF:000003">
    <property type="entry name" value="Dynein axonemal heavy chain 5"/>
    <property type="match status" value="1"/>
</dbReference>
<feature type="coiled-coil region" evidence="14">
    <location>
        <begin position="2211"/>
        <end position="2238"/>
    </location>
</feature>
<dbReference type="InterPro" id="IPR042222">
    <property type="entry name" value="Dynein_2_N"/>
</dbReference>
<evidence type="ECO:0000256" key="14">
    <source>
        <dbReference type="SAM" id="Coils"/>
    </source>
</evidence>
<dbReference type="GO" id="GO:0005874">
    <property type="term" value="C:microtubule"/>
    <property type="evidence" value="ECO:0007669"/>
    <property type="project" value="UniProtKB-KW"/>
</dbReference>
<dbReference type="FunFam" id="1.20.140.100:FF:000003">
    <property type="entry name" value="Dynein, axonemal, heavy chain 5"/>
    <property type="match status" value="1"/>
</dbReference>
<keyword evidence="12" id="KW-0206">Cytoskeleton</keyword>
<keyword evidence="8" id="KW-0243">Dynein</keyword>
<dbReference type="Pfam" id="PF17852">
    <property type="entry name" value="Dynein_AAA_lid"/>
    <property type="match status" value="1"/>
</dbReference>
<evidence type="ECO:0000259" key="20">
    <source>
        <dbReference type="Pfam" id="PF12781"/>
    </source>
</evidence>
<keyword evidence="26" id="KW-1185">Reference proteome</keyword>
<feature type="domain" description="Dynein heavy chain region D6 P-loop" evidence="15">
    <location>
        <begin position="2499"/>
        <end position="2533"/>
    </location>
</feature>
<dbReference type="FunFam" id="1.20.58.1120:FF:000004">
    <property type="entry name" value="Dynein axonemal heavy chain 5"/>
    <property type="match status" value="1"/>
</dbReference>
<dbReference type="FunFam" id="3.40.50.300:FF:000049">
    <property type="entry name" value="Dynein, axonemal, heavy chain 5"/>
    <property type="match status" value="1"/>
</dbReference>
<keyword evidence="10" id="KW-0969">Cilium</keyword>
<accession>A0AAV4JML8</accession>
<dbReference type="InterPro" id="IPR024317">
    <property type="entry name" value="Dynein_heavy_chain_D4_dom"/>
</dbReference>
<dbReference type="Gene3D" id="1.10.472.130">
    <property type="match status" value="1"/>
</dbReference>
<dbReference type="Gene3D" id="1.10.8.720">
    <property type="entry name" value="Region D6 of dynein motor"/>
    <property type="match status" value="1"/>
</dbReference>
<evidence type="ECO:0000313" key="25">
    <source>
        <dbReference type="EMBL" id="GFS22777.1"/>
    </source>
</evidence>
<dbReference type="PANTHER" id="PTHR46532:SF4">
    <property type="entry name" value="AAA+ ATPASE DOMAIN-CONTAINING PROTEIN"/>
    <property type="match status" value="1"/>
</dbReference>
<evidence type="ECO:0000256" key="3">
    <source>
        <dbReference type="ARBA" id="ARBA00022490"/>
    </source>
</evidence>
<dbReference type="Pfam" id="PF17857">
    <property type="entry name" value="AAA_lid_1"/>
    <property type="match status" value="1"/>
</dbReference>
<dbReference type="InterPro" id="IPR041228">
    <property type="entry name" value="Dynein_C"/>
</dbReference>
<dbReference type="Gene3D" id="1.20.140.100">
    <property type="entry name" value="Dynein heavy chain, N-terminal domain 2"/>
    <property type="match status" value="1"/>
</dbReference>
<dbReference type="GO" id="GO:0007018">
    <property type="term" value="P:microtubule-based movement"/>
    <property type="evidence" value="ECO:0007669"/>
    <property type="project" value="InterPro"/>
</dbReference>
<dbReference type="FunFam" id="1.20.920.20:FF:000004">
    <property type="entry name" value="Dynein axonemal heavy chain 5"/>
    <property type="match status" value="1"/>
</dbReference>
<keyword evidence="13" id="KW-0966">Cell projection</keyword>
<dbReference type="GO" id="GO:0005524">
    <property type="term" value="F:ATP binding"/>
    <property type="evidence" value="ECO:0007669"/>
    <property type="project" value="UniProtKB-KW"/>
</dbReference>
<evidence type="ECO:0000259" key="15">
    <source>
        <dbReference type="Pfam" id="PF03028"/>
    </source>
</evidence>
<evidence type="ECO:0000259" key="22">
    <source>
        <dbReference type="Pfam" id="PF17857"/>
    </source>
</evidence>
<dbReference type="InterPro" id="IPR024743">
    <property type="entry name" value="Dynein_HC_stalk"/>
</dbReference>
<evidence type="ECO:0000256" key="9">
    <source>
        <dbReference type="ARBA" id="ARBA00023054"/>
    </source>
</evidence>
<feature type="non-terminal residue" evidence="25">
    <location>
        <position position="1"/>
    </location>
</feature>
<dbReference type="InterPro" id="IPR041589">
    <property type="entry name" value="DNAH3_AAA_lid_1"/>
</dbReference>
<dbReference type="Gene3D" id="3.10.490.20">
    <property type="match status" value="1"/>
</dbReference>
<dbReference type="Gene3D" id="1.20.58.1120">
    <property type="match status" value="1"/>
</dbReference>
<dbReference type="Pfam" id="PF12777">
    <property type="entry name" value="MT"/>
    <property type="match status" value="1"/>
</dbReference>
<dbReference type="Pfam" id="PF08393">
    <property type="entry name" value="DHC_N2"/>
    <property type="match status" value="1"/>
</dbReference>
<keyword evidence="4" id="KW-0493">Microtubule</keyword>
<evidence type="ECO:0000259" key="21">
    <source>
        <dbReference type="Pfam" id="PF17852"/>
    </source>
</evidence>
<feature type="domain" description="Dynein heavy chain C-terminal" evidence="24">
    <location>
        <begin position="2709"/>
        <end position="3005"/>
    </location>
</feature>
<dbReference type="Pfam" id="PF12775">
    <property type="entry name" value="AAA_7"/>
    <property type="match status" value="1"/>
</dbReference>
<evidence type="ECO:0000259" key="19">
    <source>
        <dbReference type="Pfam" id="PF12780"/>
    </source>
</evidence>
<dbReference type="FunFam" id="3.20.180.20:FF:000001">
    <property type="entry name" value="Dynein axonemal heavy chain 5"/>
    <property type="match status" value="1"/>
</dbReference>
<evidence type="ECO:0000313" key="26">
    <source>
        <dbReference type="Proteomes" id="UP000762676"/>
    </source>
</evidence>
<evidence type="ECO:0000256" key="11">
    <source>
        <dbReference type="ARBA" id="ARBA00023175"/>
    </source>
</evidence>
<organism evidence="25 26">
    <name type="scientific">Elysia marginata</name>
    <dbReference type="NCBI Taxonomy" id="1093978"/>
    <lineage>
        <taxon>Eukaryota</taxon>
        <taxon>Metazoa</taxon>
        <taxon>Spiralia</taxon>
        <taxon>Lophotrochozoa</taxon>
        <taxon>Mollusca</taxon>
        <taxon>Gastropoda</taxon>
        <taxon>Heterobranchia</taxon>
        <taxon>Euthyneura</taxon>
        <taxon>Panpulmonata</taxon>
        <taxon>Sacoglossa</taxon>
        <taxon>Placobranchoidea</taxon>
        <taxon>Plakobranchidae</taxon>
        <taxon>Elysia</taxon>
    </lineage>
</organism>
<keyword evidence="6" id="KW-0547">Nucleotide-binding</keyword>
<dbReference type="EMBL" id="BMAT01006946">
    <property type="protein sequence ID" value="GFS22777.1"/>
    <property type="molecule type" value="Genomic_DNA"/>
</dbReference>
<dbReference type="GO" id="GO:0045505">
    <property type="term" value="F:dynein intermediate chain binding"/>
    <property type="evidence" value="ECO:0007669"/>
    <property type="project" value="InterPro"/>
</dbReference>
<dbReference type="InterPro" id="IPR042228">
    <property type="entry name" value="Dynein_linker_3"/>
</dbReference>
<sequence>ATTIQEHLLTIQPAFKADLLAGVEQFIIDNAEFVSSYDTSGPMEDGIPPREASDRLNIYQARFDELYRKYVTYSGGEELFGLAVTDYPDLQRIKKELNLLQKLYQLYNAVLENVNGYYDILWSDIDIEKINQELLDFQNRCRKLPKALKEWQAYEDLRKTIDDFNETCPLLEMMANKAMQTRHWERIAQITGHSFDVESEGFLLRDLMKAPLLQYKEDIEDVCISAVKEKDIEAKLKQVVNDWSVQTFQFGNFKSRGELLLKGDTTSETVALMEDSLMVLGALLSNRYNAPFKPRIQEWVQKLTGTTEIIENWLIVQNLWIYLEAVFVGGDIAKQLPQEAKRFSNIDKSWQKIMQRAHENPNVITCCVGDDTLSQLLPHLLEQLEICQKSLTGYLEKKRLLFPRFFFVSDPALLEILGQASDSHTIQNHLLSVFDNTRLVTFDEKVYDKILAINSQEGEKVDLDEPVMAQGNVETWLADLLRIGRRSIHGIIRMASISIQDNGFNLLEFENTFPSQVGLLGIQMIWTRDSEEALNNARTDKKVMANTNQKFLEMLNLLIDQTTKELTKMERTKYETLITIHVHQKDIFDDLVRLHVKSMNDFEWLKQSRFYYKEDTDSCNISITDVDFNYMMEFLGCTDRLNPGYAGRQELPENLKINFRTVAMMVPDRAIIIRVKLASCGFLQNIVLSKKFFTLYKLCEEQLSKQVHYDFGLRNILSVLRTLGAFKRANPEDGEPMIVMRVLRDMNLSKLVDEDEPLFMSLIEDLFPGMTLDKAGYPEVEAAIERKVTEAGLINHDPWVLKLIQLYETQNVRHGMMTLGPSGAGKTCCIHTLMKAMTECGTPHKEMRMNPKAITAPQMFGRLDVATNDWTDGIFSTLWRRTHKTKKGEHIWLVLDGPVDAIWIENLNSVLDDNKTLTLANGDRIPMAPNCKIIFEVHNIDNASPATVSRNGMVFMSSSILDWDPILKGWLLKRPPQQQDGIYSAFEGVFPKLYTYIIQNLEPKMDVLECNYIRQAIDLLEGLIPKEDDHKDISGDHLKRLIVFSLMFSLGALLELDDRKKVQEWMQANCDLPLPKLENDDTIYEYVVGENGDWEHWQARVPEYEYPVDSTPEYTSILVPNVDNVRTDFLINTIAKQAKSVLLIGEQVTNEITRQMMEYRGFYNLEKPGEFTFLVDVQMIAAMIHPGGGRNDIPQRLKRAFNVFNCTLPSNASIDKIFSTIGLGHFIKERGFTDEVNELVKTLVSATRHLWQKTKIKMLPTPAKFHYVFNLRDLSRIWQGMLNTTSEVITNTALLMSLWKHECNRVVMDRFTEQADKDWFEKTIKQVAEEDCGSAMAGAMDAEPYFVDFLREAPEPTGEEEDDADLDAPKVYEPIPSLESLAERLQSYQQGYNETIRGSGMDLVFFKDAMTNLVKISRIIRTPRGHALLVGVGGSGKQSLTKLASFIAGYSTFQITLTRSYNVSNLLDDLKNLYRTAGQTGKGVTFLFTDNEIKDEAFLEYMNNILSSGEVSGLFARDEMDEILQELIAVMKKEFPRRPPTNENLYDFYLSRVRENLHVALCFSPVGEKFRNRSLKFPGLISGCTMDWFQRWPKDALIAVSNHFLSAFDITCTPTVKTAVVNTMGLFQDMVAEACVEYFQRFRRQAHVTPKSYLSFIAGYKIIYQEKKEEIGMLAHRMNTGLEKLIEATESVNELSKELAVKEKELAVASKKADQVLAEVTVKAQAAEKVKAQVQKVKDKAQAIVDSISVDKAAAEEKLEAARPALEEAEAALRTIKPADISTVRKLAKPPPLIMRIMDCCLILFQKRLDPVTPDPERPCPRPSWSEAQKLMNSYNFLGMLVNFPKDSINAETVELLDPYLSMDDYNLANAQKVCGNVAGLCSWTSAMSFFYTINKEVLPLKANLIKQEARLAAANSDLSTAQAQLDEKQKELDEVQALFDAAMAEKQALMDDAEACRRKMNNAEALINGLSGEKIRWTEASKTFEAQIQRLVGDVLLATGFLSYAGPFNQEFRNLMLRNWKKEMVQSKIPFSDDLNIISMLVLNTTISEWNLQGLPNDELSIQNGLIVTKASRFPLLIDPQGQGKAWIKNREGNNELQITSLNQKYFRTHLEDSLSLGRPLLIEDVGEELDPSLDNVLEKNFIKSGSTFKVKVGDKEVDVMKGFRLYITTKLGNPAYTPEVSARTSIIDFTVTMKGLEDQLLGIVILTEKQELEAERTNLLEEVTSNKRKMKELEDNLLYRLTSTQGSLVEDESLIEVLKVTKTTAEEVSEKLTIAAETEIKINTAREEFRPVASRGSIIYFVIVEMSMVNVMYQTSLKQFLELFDLSMARSQKSPITSKRINNIIDYLTLSVFKYTCRGLYEADKFLFTILLTLKIEMNAGRVRGEEFGVFIKGGAALDLNAVDPKPRKWIMDMTWLNLVELAKLPQFSQILSQVARNDKAWKLWFDEDAPEEATIPDGYSNNLDTFRKLLLVRSWAPDRTIPMARMYVSEAMGAEVLTTESVNDQFRLWLTTEEHPKFPINLLQSSIKFTNEPPMGVKAGLKRTYAGVTQEQLEYSNMPMWKPMLYGVAFLHTTVQERRKFGPIGWNIPYEFNQGDLNATIQFIQNHLDDLDPKRGVNWVTVRYMIGEVQYGGRVTDDYDKRLLNTYTRVWFSENMFTDNFAFYTGYKIPKCKTVDEYRNYIESLPLVDSPECFGLHPNADITYQTNTANNMLSTIVNIQPKDAGGGGGETRETVVYRLADDMLEKLPEDYIAHEVRDRLKKMGALQPLNIFLRQEIDRMQRVISLVRNTLNDLKLAIDGTIIMSENLRDALDNMFDARVPNNWRKVSWESTTLGFWFTDLLDRNSQFFSWLFDGRPSTFWMTGFFNPQGFLTAMRQEITRAHKGWALDTVFLENDVTRLMKEDISSGPNEGVYVYGLYLDGSGWDRRNARLIEPTAKVLYTPLPVVHVFANNQDKPRSQNVYECPVYKKPNRTDLTYIFPLNLKTAKNPDYWTLRGVALLCDIK</sequence>
<feature type="domain" description="Dynein heavy chain AAA module D4" evidence="19">
    <location>
        <begin position="1401"/>
        <end position="1661"/>
    </location>
</feature>
<dbReference type="GO" id="GO:0005858">
    <property type="term" value="C:axonemal dynein complex"/>
    <property type="evidence" value="ECO:0007669"/>
    <property type="project" value="TreeGrafter"/>
</dbReference>
<evidence type="ECO:0000256" key="5">
    <source>
        <dbReference type="ARBA" id="ARBA00022737"/>
    </source>
</evidence>
<dbReference type="PANTHER" id="PTHR46532">
    <property type="entry name" value="MALE FERTILITY FACTOR KL5"/>
    <property type="match status" value="1"/>
</dbReference>
<feature type="domain" description="Dynein heavy chain coiled coil stalk" evidence="18">
    <location>
        <begin position="1677"/>
        <end position="2022"/>
    </location>
</feature>
<dbReference type="Gene3D" id="1.20.920.30">
    <property type="match status" value="1"/>
</dbReference>
<dbReference type="GO" id="GO:0008569">
    <property type="term" value="F:minus-end-directed microtubule motor activity"/>
    <property type="evidence" value="ECO:0007669"/>
    <property type="project" value="InterPro"/>
</dbReference>
<dbReference type="FunFam" id="1.10.287.2620:FF:000003">
    <property type="entry name" value="Dynein, axonemal, heavy chain 5"/>
    <property type="match status" value="1"/>
</dbReference>
<keyword evidence="3" id="KW-0963">Cytoplasm</keyword>
<dbReference type="InterPro" id="IPR004273">
    <property type="entry name" value="Dynein_heavy_D6_P-loop"/>
</dbReference>
<dbReference type="FunFam" id="1.20.1270.280:FF:000002">
    <property type="entry name" value="Dynein heavy chain 5, axonemal"/>
    <property type="match status" value="1"/>
</dbReference>
<feature type="domain" description="Dynein heavy chain AAA lid" evidence="23">
    <location>
        <begin position="2564"/>
        <end position="2703"/>
    </location>
</feature>
<dbReference type="InterPro" id="IPR041466">
    <property type="entry name" value="Dynein_AAA5_ext"/>
</dbReference>
<feature type="domain" description="Dynein heavy chain hydrolytic ATP-binding dynein motor region" evidence="17">
    <location>
        <begin position="640"/>
        <end position="827"/>
    </location>
</feature>
<dbReference type="GO" id="GO:0097729">
    <property type="term" value="C:9+2 motile cilium"/>
    <property type="evidence" value="ECO:0007669"/>
    <property type="project" value="UniProtKB-ARBA"/>
</dbReference>
<dbReference type="Gene3D" id="3.40.50.300">
    <property type="entry name" value="P-loop containing nucleotide triphosphate hydrolases"/>
    <property type="match status" value="5"/>
</dbReference>
<dbReference type="FunFam" id="3.40.50.300:FF:000543">
    <property type="entry name" value="Dynein axonemal heavy chain 5"/>
    <property type="match status" value="1"/>
</dbReference>
<evidence type="ECO:0000256" key="8">
    <source>
        <dbReference type="ARBA" id="ARBA00023017"/>
    </source>
</evidence>
<dbReference type="InterPro" id="IPR013602">
    <property type="entry name" value="Dynein_heavy_linker"/>
</dbReference>
<protein>
    <submittedName>
        <fullName evidence="25">Dynein heavy chain 8, axonemal</fullName>
    </submittedName>
</protein>
<gene>
    <name evidence="25" type="ORF">ElyMa_003372400</name>
</gene>
<dbReference type="FunFam" id="3.10.490.20:FF:000003">
    <property type="entry name" value="Dynein heavy chain 5, axonemal"/>
    <property type="match status" value="1"/>
</dbReference>
<dbReference type="Pfam" id="PF12780">
    <property type="entry name" value="AAA_8"/>
    <property type="match status" value="1"/>
</dbReference>
<dbReference type="Pfam" id="PF12781">
    <property type="entry name" value="AAA_9"/>
    <property type="match status" value="1"/>
</dbReference>
<evidence type="ECO:0000256" key="12">
    <source>
        <dbReference type="ARBA" id="ARBA00023212"/>
    </source>
</evidence>
<dbReference type="InterPro" id="IPR035699">
    <property type="entry name" value="AAA_6"/>
</dbReference>
<dbReference type="Pfam" id="PF12774">
    <property type="entry name" value="AAA_6"/>
    <property type="match status" value="1"/>
</dbReference>
<evidence type="ECO:0000256" key="7">
    <source>
        <dbReference type="ARBA" id="ARBA00022840"/>
    </source>
</evidence>
<evidence type="ECO:0000256" key="2">
    <source>
        <dbReference type="ARBA" id="ARBA00008887"/>
    </source>
</evidence>